<reference evidence="8 9" key="1">
    <citation type="submission" date="2015-12" db="EMBL/GenBank/DDBJ databases">
        <title>Draft genome of Thermovenabulum gondwanense isolated from a red thermophilic microbial mat colonisisng an outflow channel of a bore well.</title>
        <authorList>
            <person name="Patel B.K."/>
        </authorList>
    </citation>
    <scope>NUCLEOTIDE SEQUENCE [LARGE SCALE GENOMIC DNA]</scope>
    <source>
        <strain evidence="8 9">R270</strain>
    </source>
</reference>
<keyword evidence="6 7" id="KW-0472">Membrane</keyword>
<accession>A0A161QB91</accession>
<gene>
    <name evidence="8" type="primary">gltP_3</name>
    <name evidence="8" type="ORF">ATZ99_12100</name>
</gene>
<dbReference type="InterPro" id="IPR036458">
    <property type="entry name" value="Na:dicarbo_symporter_sf"/>
</dbReference>
<comment type="subcellular location">
    <subcellularLocation>
        <location evidence="1">Cell membrane</location>
        <topology evidence="1">Multi-pass membrane protein</topology>
    </subcellularLocation>
</comment>
<keyword evidence="9" id="KW-1185">Reference proteome</keyword>
<keyword evidence="4 7" id="KW-0812">Transmembrane</keyword>
<dbReference type="GO" id="GO:0005886">
    <property type="term" value="C:plasma membrane"/>
    <property type="evidence" value="ECO:0007669"/>
    <property type="project" value="UniProtKB-SubCell"/>
</dbReference>
<sequence length="427" mass="46127">MIISKTYYTRGYYYYGVEQTLRLGKRPLYALIAVFIGAIAGWIIGPGVAVIKPLGDIFIALLKFIVGPLIFISIATAVTTVQSFKRLGKIFGGFLVYWFIFGLIAAIIGYTMANIMKPGVGVQLGAKEIQLAQVSAAQVLMSFIPNNPVRAFLELNTMQIIICALLTGFAIAFLNNVAPEEHNFLKKLFESLQALIYKIVDFILWYAPIGIFALMANLVGTVGTMGLASLGKMVFTQWVAYFVMLLIIHPLFMMLVLGVNPLIFWKKVYPAMLTAFVTQSSSATLPITLRVTKTLGVPGDAADVIIPLAATINMQAVAAEMPIYAVWVAQMHGANLTVAHVVVALLMGVFGAAACAGVPGGGIMIAALTLQTLGLPLDPVGWIAGIYVVIDMFNTMLNVTGDPLGVLTVSKFVLKEFDKQKFQAPSE</sequence>
<evidence type="ECO:0000256" key="7">
    <source>
        <dbReference type="SAM" id="Phobius"/>
    </source>
</evidence>
<feature type="transmembrane region" description="Helical" evidence="7">
    <location>
        <begin position="57"/>
        <end position="78"/>
    </location>
</feature>
<dbReference type="GO" id="GO:0015293">
    <property type="term" value="F:symporter activity"/>
    <property type="evidence" value="ECO:0007669"/>
    <property type="project" value="UniProtKB-KW"/>
</dbReference>
<dbReference type="STRING" id="520767.ATZ99_12100"/>
<evidence type="ECO:0000313" key="9">
    <source>
        <dbReference type="Proteomes" id="UP000075737"/>
    </source>
</evidence>
<organism evidence="8 9">
    <name type="scientific">Thermovenabulum gondwanense</name>
    <dbReference type="NCBI Taxonomy" id="520767"/>
    <lineage>
        <taxon>Bacteria</taxon>
        <taxon>Bacillati</taxon>
        <taxon>Bacillota</taxon>
        <taxon>Clostridia</taxon>
        <taxon>Thermosediminibacterales</taxon>
        <taxon>Thermosediminibacteraceae</taxon>
        <taxon>Thermovenabulum</taxon>
    </lineage>
</organism>
<evidence type="ECO:0000313" key="8">
    <source>
        <dbReference type="EMBL" id="KYO66328.1"/>
    </source>
</evidence>
<protein>
    <submittedName>
        <fullName evidence="8">Proton glutamate symport protein</fullName>
    </submittedName>
</protein>
<dbReference type="Proteomes" id="UP000075737">
    <property type="component" value="Unassembled WGS sequence"/>
</dbReference>
<dbReference type="InterPro" id="IPR001991">
    <property type="entry name" value="Na-dicarboxylate_symporter"/>
</dbReference>
<dbReference type="EMBL" id="LOHZ01000028">
    <property type="protein sequence ID" value="KYO66328.1"/>
    <property type="molecule type" value="Genomic_DNA"/>
</dbReference>
<feature type="transmembrane region" description="Helical" evidence="7">
    <location>
        <begin position="304"/>
        <end position="329"/>
    </location>
</feature>
<evidence type="ECO:0000256" key="1">
    <source>
        <dbReference type="ARBA" id="ARBA00004651"/>
    </source>
</evidence>
<dbReference type="PRINTS" id="PR00173">
    <property type="entry name" value="EDTRNSPORT"/>
</dbReference>
<dbReference type="RefSeq" id="WP_068748346.1">
    <property type="nucleotide sequence ID" value="NZ_LOHZ01000028.1"/>
</dbReference>
<evidence type="ECO:0000256" key="6">
    <source>
        <dbReference type="ARBA" id="ARBA00023136"/>
    </source>
</evidence>
<name>A0A161QB91_9FIRM</name>
<dbReference type="Pfam" id="PF00375">
    <property type="entry name" value="SDF"/>
    <property type="match status" value="1"/>
</dbReference>
<evidence type="ECO:0000256" key="4">
    <source>
        <dbReference type="ARBA" id="ARBA00022692"/>
    </source>
</evidence>
<dbReference type="Gene3D" id="1.10.3860.10">
    <property type="entry name" value="Sodium:dicarboxylate symporter"/>
    <property type="match status" value="1"/>
</dbReference>
<evidence type="ECO:0000256" key="3">
    <source>
        <dbReference type="ARBA" id="ARBA00022475"/>
    </source>
</evidence>
<evidence type="ECO:0000256" key="2">
    <source>
        <dbReference type="ARBA" id="ARBA00022448"/>
    </source>
</evidence>
<feature type="transmembrane region" description="Helical" evidence="7">
    <location>
        <begin position="199"/>
        <end position="218"/>
    </location>
</feature>
<dbReference type="PANTHER" id="PTHR42865">
    <property type="entry name" value="PROTON/GLUTAMATE-ASPARTATE SYMPORTER"/>
    <property type="match status" value="1"/>
</dbReference>
<dbReference type="PATRIC" id="fig|520767.4.peg.1314"/>
<proteinExistence type="predicted"/>
<dbReference type="PANTHER" id="PTHR42865:SF7">
    <property type="entry name" value="PROTON_GLUTAMATE-ASPARTATE SYMPORTER"/>
    <property type="match status" value="1"/>
</dbReference>
<feature type="transmembrane region" description="Helical" evidence="7">
    <location>
        <begin position="271"/>
        <end position="292"/>
    </location>
</feature>
<feature type="transmembrane region" description="Helical" evidence="7">
    <location>
        <begin position="158"/>
        <end position="178"/>
    </location>
</feature>
<dbReference type="OrthoDB" id="9768885at2"/>
<keyword evidence="3" id="KW-1003">Cell membrane</keyword>
<dbReference type="SUPFAM" id="SSF118215">
    <property type="entry name" value="Proton glutamate symport protein"/>
    <property type="match status" value="1"/>
</dbReference>
<dbReference type="AlphaFoldDB" id="A0A161QB91"/>
<feature type="transmembrane region" description="Helical" evidence="7">
    <location>
        <begin position="90"/>
        <end position="113"/>
    </location>
</feature>
<keyword evidence="5 7" id="KW-1133">Transmembrane helix</keyword>
<feature type="transmembrane region" description="Helical" evidence="7">
    <location>
        <begin position="28"/>
        <end position="51"/>
    </location>
</feature>
<comment type="caution">
    <text evidence="8">The sequence shown here is derived from an EMBL/GenBank/DDBJ whole genome shotgun (WGS) entry which is preliminary data.</text>
</comment>
<keyword evidence="2" id="KW-0813">Transport</keyword>
<feature type="transmembrane region" description="Helical" evidence="7">
    <location>
        <begin position="341"/>
        <end position="368"/>
    </location>
</feature>
<feature type="transmembrane region" description="Helical" evidence="7">
    <location>
        <begin position="238"/>
        <end position="259"/>
    </location>
</feature>
<evidence type="ECO:0000256" key="5">
    <source>
        <dbReference type="ARBA" id="ARBA00022989"/>
    </source>
</evidence>